<protein>
    <submittedName>
        <fullName evidence="2">Uncharacterized protein</fullName>
    </submittedName>
</protein>
<feature type="region of interest" description="Disordered" evidence="1">
    <location>
        <begin position="1"/>
        <end position="27"/>
    </location>
</feature>
<evidence type="ECO:0000256" key="1">
    <source>
        <dbReference type="SAM" id="MobiDB-lite"/>
    </source>
</evidence>
<sequence length="93" mass="10659">MEAFKRDHHFNVSEGKNYPQERPQASQRPHLLFIYRGKSKLLFLSSPQPQNPYQNSSPVAVKHLTHIPFGGYQHHCKISGPVHGLLCITDKEL</sequence>
<dbReference type="EMBL" id="QGKW02001911">
    <property type="protein sequence ID" value="KAF2567444.1"/>
    <property type="molecule type" value="Genomic_DNA"/>
</dbReference>
<reference evidence="2" key="1">
    <citation type="submission" date="2019-12" db="EMBL/GenBank/DDBJ databases">
        <title>Genome sequencing and annotation of Brassica cretica.</title>
        <authorList>
            <person name="Studholme D.J."/>
            <person name="Sarris P.F."/>
        </authorList>
    </citation>
    <scope>NUCLEOTIDE SEQUENCE</scope>
    <source>
        <strain evidence="2">PFS-001/15</strain>
        <tissue evidence="2">Leaf</tissue>
    </source>
</reference>
<evidence type="ECO:0000313" key="3">
    <source>
        <dbReference type="Proteomes" id="UP000712281"/>
    </source>
</evidence>
<name>A0A8S9ICN6_BRACR</name>
<organism evidence="2 3">
    <name type="scientific">Brassica cretica</name>
    <name type="common">Mustard</name>
    <dbReference type="NCBI Taxonomy" id="69181"/>
    <lineage>
        <taxon>Eukaryota</taxon>
        <taxon>Viridiplantae</taxon>
        <taxon>Streptophyta</taxon>
        <taxon>Embryophyta</taxon>
        <taxon>Tracheophyta</taxon>
        <taxon>Spermatophyta</taxon>
        <taxon>Magnoliopsida</taxon>
        <taxon>eudicotyledons</taxon>
        <taxon>Gunneridae</taxon>
        <taxon>Pentapetalae</taxon>
        <taxon>rosids</taxon>
        <taxon>malvids</taxon>
        <taxon>Brassicales</taxon>
        <taxon>Brassicaceae</taxon>
        <taxon>Brassiceae</taxon>
        <taxon>Brassica</taxon>
    </lineage>
</organism>
<evidence type="ECO:0000313" key="2">
    <source>
        <dbReference type="EMBL" id="KAF2567444.1"/>
    </source>
</evidence>
<accession>A0A8S9ICN6</accession>
<comment type="caution">
    <text evidence="2">The sequence shown here is derived from an EMBL/GenBank/DDBJ whole genome shotgun (WGS) entry which is preliminary data.</text>
</comment>
<dbReference type="AlphaFoldDB" id="A0A8S9ICN6"/>
<gene>
    <name evidence="2" type="ORF">F2Q68_00024689</name>
</gene>
<dbReference type="Proteomes" id="UP000712281">
    <property type="component" value="Unassembled WGS sequence"/>
</dbReference>
<proteinExistence type="predicted"/>